<gene>
    <name evidence="3" type="ORF">DWQ67_05435</name>
</gene>
<keyword evidence="4" id="KW-1185">Reference proteome</keyword>
<feature type="compositionally biased region" description="Low complexity" evidence="1">
    <location>
        <begin position="68"/>
        <end position="88"/>
    </location>
</feature>
<accession>A0A496PLC2</accession>
<evidence type="ECO:0000313" key="4">
    <source>
        <dbReference type="Proteomes" id="UP000273119"/>
    </source>
</evidence>
<evidence type="ECO:0000259" key="2">
    <source>
        <dbReference type="Pfam" id="PF19843"/>
    </source>
</evidence>
<comment type="caution">
    <text evidence="3">The sequence shown here is derived from an EMBL/GenBank/DDBJ whole genome shotgun (WGS) entry which is preliminary data.</text>
</comment>
<dbReference type="InterPro" id="IPR046281">
    <property type="entry name" value="DUF6318"/>
</dbReference>
<feature type="region of interest" description="Disordered" evidence="1">
    <location>
        <begin position="51"/>
        <end position="103"/>
    </location>
</feature>
<evidence type="ECO:0000313" key="3">
    <source>
        <dbReference type="EMBL" id="RKW71227.1"/>
    </source>
</evidence>
<evidence type="ECO:0000256" key="1">
    <source>
        <dbReference type="SAM" id="MobiDB-lite"/>
    </source>
</evidence>
<protein>
    <recommendedName>
        <fullName evidence="2">DUF6318 domain-containing protein</fullName>
    </recommendedName>
</protein>
<feature type="domain" description="DUF6318" evidence="2">
    <location>
        <begin position="88"/>
        <end position="241"/>
    </location>
</feature>
<proteinExistence type="predicted"/>
<dbReference type="EMBL" id="QQXL01000002">
    <property type="protein sequence ID" value="RKW71227.1"/>
    <property type="molecule type" value="Genomic_DNA"/>
</dbReference>
<reference evidence="3 4" key="1">
    <citation type="submission" date="2018-07" db="EMBL/GenBank/DDBJ databases">
        <title>Arthrobacter sp. nov., isolated from raw cow's milk with high bacterial count.</title>
        <authorList>
            <person name="Hahne J."/>
            <person name="Isele D."/>
            <person name="Lipski A."/>
        </authorList>
    </citation>
    <scope>NUCLEOTIDE SEQUENCE [LARGE SCALE GENOMIC DNA]</scope>
    <source>
        <strain evidence="3 4">JZ R-183</strain>
    </source>
</reference>
<sequence length="246" mass="26574">MFITHLADLGWLMAALMGSKLMRGKRGGAGLRALGLGVAVLLGVSACSGPPETPAQTSIPMGTPTPLASSPTAIPSGSPTASSSPSNAYVPATSTSPAKNVPKPVLPKLAKEKSFEGQKAFIKYWFETYNYAFDTGNTAPFKDASTADCAACKIISEGAITMWTKDRTWRDTSRTDVDLATAKEQPPAKRTHIVDARVNEKPGRFWTTTGESKLYQRATGGSAQMRLWIEYVDKQWRTVDMRKIGR</sequence>
<dbReference type="Pfam" id="PF19843">
    <property type="entry name" value="DUF6318"/>
    <property type="match status" value="1"/>
</dbReference>
<organism evidence="3 4">
    <name type="scientific">Galactobacter caseinivorans</name>
    <dbReference type="NCBI Taxonomy" id="2676123"/>
    <lineage>
        <taxon>Bacteria</taxon>
        <taxon>Bacillati</taxon>
        <taxon>Actinomycetota</taxon>
        <taxon>Actinomycetes</taxon>
        <taxon>Micrococcales</taxon>
        <taxon>Micrococcaceae</taxon>
        <taxon>Galactobacter</taxon>
    </lineage>
</organism>
<name>A0A496PLC2_9MICC</name>
<dbReference type="Proteomes" id="UP000273119">
    <property type="component" value="Unassembled WGS sequence"/>
</dbReference>
<dbReference type="AlphaFoldDB" id="A0A496PLC2"/>